<evidence type="ECO:0000256" key="2">
    <source>
        <dbReference type="HAMAP-Rule" id="MF_00795"/>
    </source>
</evidence>
<protein>
    <recommendedName>
        <fullName evidence="2">PF03932 family protein CutC</fullName>
    </recommendedName>
</protein>
<dbReference type="EMBL" id="JBHSED010000007">
    <property type="protein sequence ID" value="MFC4303009.1"/>
    <property type="molecule type" value="Genomic_DNA"/>
</dbReference>
<organism evidence="3 4">
    <name type="scientific">Cohnella boryungensis</name>
    <dbReference type="NCBI Taxonomy" id="768479"/>
    <lineage>
        <taxon>Bacteria</taxon>
        <taxon>Bacillati</taxon>
        <taxon>Bacillota</taxon>
        <taxon>Bacilli</taxon>
        <taxon>Bacillales</taxon>
        <taxon>Paenibacillaceae</taxon>
        <taxon>Cohnella</taxon>
    </lineage>
</organism>
<proteinExistence type="inferred from homology"/>
<keyword evidence="2" id="KW-0963">Cytoplasm</keyword>
<dbReference type="InterPro" id="IPR005627">
    <property type="entry name" value="CutC-like"/>
</dbReference>
<comment type="caution">
    <text evidence="2">Once thought to be involved in copper homeostasis, experiments in E.coli have shown this is not the case.</text>
</comment>
<evidence type="ECO:0000313" key="4">
    <source>
        <dbReference type="Proteomes" id="UP001595755"/>
    </source>
</evidence>
<accession>A0ABV8S962</accession>
<gene>
    <name evidence="2" type="primary">cutC</name>
    <name evidence="3" type="ORF">ACFO1S_06065</name>
</gene>
<reference evidence="4" key="1">
    <citation type="journal article" date="2019" name="Int. J. Syst. Evol. Microbiol.">
        <title>The Global Catalogue of Microorganisms (GCM) 10K type strain sequencing project: providing services to taxonomists for standard genome sequencing and annotation.</title>
        <authorList>
            <consortium name="The Broad Institute Genomics Platform"/>
            <consortium name="The Broad Institute Genome Sequencing Center for Infectious Disease"/>
            <person name="Wu L."/>
            <person name="Ma J."/>
        </authorList>
    </citation>
    <scope>NUCLEOTIDE SEQUENCE [LARGE SCALE GENOMIC DNA]</scope>
    <source>
        <strain evidence="4">CGMCC 4.1641</strain>
    </source>
</reference>
<dbReference type="Pfam" id="PF03932">
    <property type="entry name" value="CutC"/>
    <property type="match status" value="1"/>
</dbReference>
<comment type="similarity">
    <text evidence="1 2">Belongs to the CutC family.</text>
</comment>
<sequence length="228" mass="24239">MIIEVIATCMADVLAAEEGGADRIELITGISEGGLTPSLALVRNAVRGTSLPVNVMVRPHARSFVYDAEDAAVILEDIGYIRQAGAAGIVFGALTPDGRIDGGLLEAVLEARGEMSVTFHRAFDELEDQLEGLRQLTAYSGVDRILTSGGRLPAPQAVPALRALAQAAEKTSIRIMGGYGLTLDNAVAFVRETGVKEVHFGSAVRFEGKGVCAVEPARIRRLRELLKQ</sequence>
<comment type="caution">
    <text evidence="3">The sequence shown here is derived from an EMBL/GenBank/DDBJ whole genome shotgun (WGS) entry which is preliminary data.</text>
</comment>
<evidence type="ECO:0000313" key="3">
    <source>
        <dbReference type="EMBL" id="MFC4303009.1"/>
    </source>
</evidence>
<dbReference type="PANTHER" id="PTHR12598:SF0">
    <property type="entry name" value="COPPER HOMEOSTASIS PROTEIN CUTC HOMOLOG"/>
    <property type="match status" value="1"/>
</dbReference>
<comment type="subcellular location">
    <subcellularLocation>
        <location evidence="2">Cytoplasm</location>
    </subcellularLocation>
</comment>
<dbReference type="Proteomes" id="UP001595755">
    <property type="component" value="Unassembled WGS sequence"/>
</dbReference>
<dbReference type="SUPFAM" id="SSF110395">
    <property type="entry name" value="CutC-like"/>
    <property type="match status" value="1"/>
</dbReference>
<dbReference type="InterPro" id="IPR036822">
    <property type="entry name" value="CutC-like_dom_sf"/>
</dbReference>
<dbReference type="HAMAP" id="MF_00795">
    <property type="entry name" value="CutC"/>
    <property type="match status" value="1"/>
</dbReference>
<name>A0ABV8S962_9BACL</name>
<dbReference type="RefSeq" id="WP_204606195.1">
    <property type="nucleotide sequence ID" value="NZ_JBHSED010000007.1"/>
</dbReference>
<dbReference type="Gene3D" id="3.20.20.380">
    <property type="entry name" value="Copper homeostasis (CutC) domain"/>
    <property type="match status" value="1"/>
</dbReference>
<keyword evidence="4" id="KW-1185">Reference proteome</keyword>
<dbReference type="PANTHER" id="PTHR12598">
    <property type="entry name" value="COPPER HOMEOSTASIS PROTEIN CUTC"/>
    <property type="match status" value="1"/>
</dbReference>
<evidence type="ECO:0000256" key="1">
    <source>
        <dbReference type="ARBA" id="ARBA00007768"/>
    </source>
</evidence>